<evidence type="ECO:0000256" key="1">
    <source>
        <dbReference type="SAM" id="Coils"/>
    </source>
</evidence>
<gene>
    <name evidence="4" type="primary">mdtA</name>
    <name evidence="4" type="ORF">PSM7751_01194</name>
</gene>
<proteinExistence type="predicted"/>
<dbReference type="Gene3D" id="1.10.287.470">
    <property type="entry name" value="Helix hairpin bin"/>
    <property type="match status" value="1"/>
</dbReference>
<feature type="coiled-coil region" evidence="1">
    <location>
        <begin position="166"/>
        <end position="200"/>
    </location>
</feature>
<keyword evidence="1" id="KW-0175">Coiled coil</keyword>
<keyword evidence="5" id="KW-1185">Reference proteome</keyword>
<dbReference type="Gene3D" id="2.40.30.170">
    <property type="match status" value="1"/>
</dbReference>
<accession>A0A1X6YU33</accession>
<dbReference type="Gene3D" id="2.40.50.100">
    <property type="match status" value="1"/>
</dbReference>
<dbReference type="GO" id="GO:1990281">
    <property type="term" value="C:efflux pump complex"/>
    <property type="evidence" value="ECO:0007669"/>
    <property type="project" value="TreeGrafter"/>
</dbReference>
<dbReference type="InterPro" id="IPR058792">
    <property type="entry name" value="Beta-barrel_RND_2"/>
</dbReference>
<organism evidence="4 5">
    <name type="scientific">Pseudooceanicola marinus</name>
    <dbReference type="NCBI Taxonomy" id="396013"/>
    <lineage>
        <taxon>Bacteria</taxon>
        <taxon>Pseudomonadati</taxon>
        <taxon>Pseudomonadota</taxon>
        <taxon>Alphaproteobacteria</taxon>
        <taxon>Rhodobacterales</taxon>
        <taxon>Paracoccaceae</taxon>
        <taxon>Pseudooceanicola</taxon>
    </lineage>
</organism>
<feature type="compositionally biased region" description="Low complexity" evidence="2">
    <location>
        <begin position="70"/>
        <end position="86"/>
    </location>
</feature>
<protein>
    <submittedName>
        <fullName evidence="4">Multidrug resistance protein MdtA</fullName>
    </submittedName>
</protein>
<evidence type="ECO:0000313" key="5">
    <source>
        <dbReference type="Proteomes" id="UP000193963"/>
    </source>
</evidence>
<evidence type="ECO:0000313" key="4">
    <source>
        <dbReference type="EMBL" id="SLN29375.1"/>
    </source>
</evidence>
<dbReference type="Proteomes" id="UP000193963">
    <property type="component" value="Unassembled WGS sequence"/>
</dbReference>
<reference evidence="4 5" key="1">
    <citation type="submission" date="2017-03" db="EMBL/GenBank/DDBJ databases">
        <authorList>
            <person name="Afonso C.L."/>
            <person name="Miller P.J."/>
            <person name="Scott M.A."/>
            <person name="Spackman E."/>
            <person name="Goraichik I."/>
            <person name="Dimitrov K.M."/>
            <person name="Suarez D.L."/>
            <person name="Swayne D.E."/>
        </authorList>
    </citation>
    <scope>NUCLEOTIDE SEQUENCE [LARGE SCALE GENOMIC DNA]</scope>
    <source>
        <strain evidence="4 5">CECT 7751</strain>
    </source>
</reference>
<feature type="region of interest" description="Disordered" evidence="2">
    <location>
        <begin position="62"/>
        <end position="88"/>
    </location>
</feature>
<dbReference type="PANTHER" id="PTHR30469:SF29">
    <property type="entry name" value="BLR2860 PROTEIN"/>
    <property type="match status" value="1"/>
</dbReference>
<name>A0A1X6YU33_9RHOB</name>
<dbReference type="OrthoDB" id="9806939at2"/>
<dbReference type="RefSeq" id="WP_085887080.1">
    <property type="nucleotide sequence ID" value="NZ_FWFN01000002.1"/>
</dbReference>
<sequence>MRLLSILSAILVVCVLYLVLLQRPALLTFAYGEGIDQALAVARGEAEPSEAVQIALGTVEEAPGEGGASDQAETTPAAAPEAQATDAETRAVRVVARHSTAQMVDSAVRLRGQTEAARRVTLLSETASTVMSAPLPRGSLIEAGQLLCELDPGTRETALAEARARLAEAEAAKPTAAATLAEAEARLEEAQINLTASEKLSEGGFASTTTLAARRAAVRAAEAGVAAAEAGLTSTDAGLQSAQAAVAAAEKEIERLQIHAPFAGILEDDTAELGAFLSVGGHCATVIALDPIRLTGYLPETEVERVEIGAPAGARLTASGREVMGQVTFLSRSADATTRTFKVEISVPNPDLAIREGQTAAIAIEAEGVLAHFLPQSALTLNDEGTLGVRLVGAEGLTEFAPVAVLRDQVDGIWLTGLPEEADVIVIGQEYVIAGVPVIASFDSPAEATQ</sequence>
<dbReference type="SUPFAM" id="SSF111369">
    <property type="entry name" value="HlyD-like secretion proteins"/>
    <property type="match status" value="2"/>
</dbReference>
<dbReference type="Pfam" id="PF25954">
    <property type="entry name" value="Beta-barrel_RND_2"/>
    <property type="match status" value="1"/>
</dbReference>
<evidence type="ECO:0000256" key="2">
    <source>
        <dbReference type="SAM" id="MobiDB-lite"/>
    </source>
</evidence>
<feature type="domain" description="CusB-like beta-barrel" evidence="3">
    <location>
        <begin position="298"/>
        <end position="367"/>
    </location>
</feature>
<dbReference type="GO" id="GO:0015562">
    <property type="term" value="F:efflux transmembrane transporter activity"/>
    <property type="evidence" value="ECO:0007669"/>
    <property type="project" value="TreeGrafter"/>
</dbReference>
<evidence type="ECO:0000259" key="3">
    <source>
        <dbReference type="Pfam" id="PF25954"/>
    </source>
</evidence>
<dbReference type="EMBL" id="FWFN01000002">
    <property type="protein sequence ID" value="SLN29375.1"/>
    <property type="molecule type" value="Genomic_DNA"/>
</dbReference>
<dbReference type="AlphaFoldDB" id="A0A1X6YU33"/>
<dbReference type="PANTHER" id="PTHR30469">
    <property type="entry name" value="MULTIDRUG RESISTANCE PROTEIN MDTA"/>
    <property type="match status" value="1"/>
</dbReference>